<reference evidence="1 2" key="1">
    <citation type="submission" date="2016-05" db="EMBL/GenBank/DDBJ databases">
        <title>Nuclear genome of Blastocystis sp. subtype 1 NandII.</title>
        <authorList>
            <person name="Gentekaki E."/>
            <person name="Curtis B."/>
            <person name="Stairs C."/>
            <person name="Eme L."/>
            <person name="Herman E."/>
            <person name="Klimes V."/>
            <person name="Arias M.C."/>
            <person name="Elias M."/>
            <person name="Hilliou F."/>
            <person name="Klute M."/>
            <person name="Malik S.-B."/>
            <person name="Pightling A."/>
            <person name="Rachubinski R."/>
            <person name="Salas D."/>
            <person name="Schlacht A."/>
            <person name="Suga H."/>
            <person name="Archibald J."/>
            <person name="Ball S.G."/>
            <person name="Clark G."/>
            <person name="Dacks J."/>
            <person name="Van Der Giezen M."/>
            <person name="Tsaousis A."/>
            <person name="Roger A."/>
        </authorList>
    </citation>
    <scope>NUCLEOTIDE SEQUENCE [LARGE SCALE GENOMIC DNA]</scope>
    <source>
        <strain evidence="2">ATCC 50177 / NandII</strain>
    </source>
</reference>
<protein>
    <submittedName>
        <fullName evidence="1">Uncharacterized protein</fullName>
    </submittedName>
</protein>
<keyword evidence="2" id="KW-1185">Reference proteome</keyword>
<sequence>MFPLGCSRSDCASCGAINYMASNMVPNVTRKALLVCPMCKASILYTIGCTHFQCSCGAVLEIPIPKYYIPCFGERK</sequence>
<name>A0A196SGR7_BLAHN</name>
<dbReference type="EMBL" id="LXWW01000168">
    <property type="protein sequence ID" value="OAO15154.1"/>
    <property type="molecule type" value="Genomic_DNA"/>
</dbReference>
<dbReference type="AlphaFoldDB" id="A0A196SGR7"/>
<dbReference type="Proteomes" id="UP000078348">
    <property type="component" value="Unassembled WGS sequence"/>
</dbReference>
<gene>
    <name evidence="1" type="ORF">AV274_3140</name>
</gene>
<evidence type="ECO:0000313" key="2">
    <source>
        <dbReference type="Proteomes" id="UP000078348"/>
    </source>
</evidence>
<accession>A0A196SGR7</accession>
<organism evidence="1 2">
    <name type="scientific">Blastocystis sp. subtype 1 (strain ATCC 50177 / NandII)</name>
    <dbReference type="NCBI Taxonomy" id="478820"/>
    <lineage>
        <taxon>Eukaryota</taxon>
        <taxon>Sar</taxon>
        <taxon>Stramenopiles</taxon>
        <taxon>Bigyra</taxon>
        <taxon>Opalozoa</taxon>
        <taxon>Opalinata</taxon>
        <taxon>Blastocystidae</taxon>
        <taxon>Blastocystis</taxon>
    </lineage>
</organism>
<comment type="caution">
    <text evidence="1">The sequence shown here is derived from an EMBL/GenBank/DDBJ whole genome shotgun (WGS) entry which is preliminary data.</text>
</comment>
<evidence type="ECO:0000313" key="1">
    <source>
        <dbReference type="EMBL" id="OAO15154.1"/>
    </source>
</evidence>
<proteinExistence type="predicted"/>